<dbReference type="PANTHER" id="PTHR33442:SF1">
    <property type="entry name" value="TRANS-3-HYDROXY-L-PROLINE DEHYDRATASE"/>
    <property type="match status" value="1"/>
</dbReference>
<proteinExistence type="inferred from homology"/>
<dbReference type="NCBIfam" id="NF010577">
    <property type="entry name" value="PRK13970.1"/>
    <property type="match status" value="1"/>
</dbReference>
<dbReference type="EC" id="5.1.1.8" evidence="2"/>
<dbReference type="PIRSF" id="PIRSF029792">
    <property type="entry name" value="Pro_racemase"/>
    <property type="match status" value="1"/>
</dbReference>
<dbReference type="Gene3D" id="3.10.310.10">
    <property type="entry name" value="Diaminopimelate Epimerase, Chain A, domain 1"/>
    <property type="match status" value="2"/>
</dbReference>
<dbReference type="SFLD" id="SFLDS00028">
    <property type="entry name" value="Proline_Racemase"/>
    <property type="match status" value="1"/>
</dbReference>
<keyword evidence="3" id="KW-1185">Reference proteome</keyword>
<evidence type="ECO:0000313" key="2">
    <source>
        <dbReference type="EMBL" id="MBB6104017.1"/>
    </source>
</evidence>
<sequence>MNTVTVIDSHTGGEPTRLVVEGGPDLGRGPLAERLEIFRRDFAHVRAGVVNEPRGSDVMVGALLCEPHDPSCSAGVIFFNNVGFLGMCGHGTIGLIVSLAHLGRIAPGVHRVETPVGVVEAELHHDGSVSVHNVPAYRYRSEVPLDVPGLGRVHGDIAWGGNWFFLVADHGQTLDFAHVESLTDAAWKIRAALEANRITGEDGALIDHIELFADSSVAGIDSRNFVLCPGKAYDRSPCGTGTSAKIACLAADAVLAPGALWRQESIIGSVFEASYEPCEDAQDTGRAYVRPSIRGSAHVSAEAKLIFAADDPFAWGIRA</sequence>
<evidence type="ECO:0000256" key="1">
    <source>
        <dbReference type="ARBA" id="ARBA00007529"/>
    </source>
</evidence>
<comment type="similarity">
    <text evidence="1">Belongs to the proline racemase family.</text>
</comment>
<dbReference type="SUPFAM" id="SSF54506">
    <property type="entry name" value="Diaminopimelate epimerase-like"/>
    <property type="match status" value="1"/>
</dbReference>
<keyword evidence="2" id="KW-0413">Isomerase</keyword>
<dbReference type="EMBL" id="JACHBW010000011">
    <property type="protein sequence ID" value="MBB6104017.1"/>
    <property type="molecule type" value="Genomic_DNA"/>
</dbReference>
<gene>
    <name evidence="2" type="ORF">F4827_003876</name>
</gene>
<dbReference type="PANTHER" id="PTHR33442">
    <property type="entry name" value="TRANS-3-HYDROXY-L-PROLINE DEHYDRATASE"/>
    <property type="match status" value="1"/>
</dbReference>
<comment type="caution">
    <text evidence="2">The sequence shown here is derived from an EMBL/GenBank/DDBJ whole genome shotgun (WGS) entry which is preliminary data.</text>
</comment>
<protein>
    <submittedName>
        <fullName evidence="2">4-hydroxyproline epimerase</fullName>
        <ecNumber evidence="2">5.1.1.8</ecNumber>
    </submittedName>
</protein>
<dbReference type="Pfam" id="PF05544">
    <property type="entry name" value="Pro_racemase"/>
    <property type="match status" value="1"/>
</dbReference>
<name>A0A7W9TZ21_9BURK</name>
<dbReference type="Proteomes" id="UP000571554">
    <property type="component" value="Unassembled WGS sequence"/>
</dbReference>
<evidence type="ECO:0000313" key="3">
    <source>
        <dbReference type="Proteomes" id="UP000571554"/>
    </source>
</evidence>
<dbReference type="AlphaFoldDB" id="A0A7W9TZ21"/>
<dbReference type="GO" id="GO:0047580">
    <property type="term" value="F:4-hydroxyproline epimerase activity"/>
    <property type="evidence" value="ECO:0007669"/>
    <property type="project" value="UniProtKB-EC"/>
</dbReference>
<dbReference type="InterPro" id="IPR008794">
    <property type="entry name" value="Pro_racemase_fam"/>
</dbReference>
<organism evidence="2 3">
    <name type="scientific">Paraburkholderia bannensis</name>
    <dbReference type="NCBI Taxonomy" id="765414"/>
    <lineage>
        <taxon>Bacteria</taxon>
        <taxon>Pseudomonadati</taxon>
        <taxon>Pseudomonadota</taxon>
        <taxon>Betaproteobacteria</taxon>
        <taxon>Burkholderiales</taxon>
        <taxon>Burkholderiaceae</taxon>
        <taxon>Paraburkholderia</taxon>
    </lineage>
</organism>
<dbReference type="FunFam" id="3.10.310.10:FF:000003">
    <property type="entry name" value="Proline racemase"/>
    <property type="match status" value="1"/>
</dbReference>
<reference evidence="2 3" key="1">
    <citation type="submission" date="2020-08" db="EMBL/GenBank/DDBJ databases">
        <title>Above-ground endophytic microbial communities from plants in different locations in the United States.</title>
        <authorList>
            <person name="Frank C."/>
        </authorList>
    </citation>
    <scope>NUCLEOTIDE SEQUENCE [LARGE SCALE GENOMIC DNA]</scope>
    <source>
        <strain evidence="2 3">WP4_2_2</strain>
    </source>
</reference>
<accession>A0A7W9TZ21</accession>